<proteinExistence type="predicted"/>
<gene>
    <name evidence="2" type="ORF">PPENT_87.1.T1100137</name>
</gene>
<evidence type="ECO:0000313" key="3">
    <source>
        <dbReference type="Proteomes" id="UP000689195"/>
    </source>
</evidence>
<protein>
    <submittedName>
        <fullName evidence="2">Uncharacterized protein</fullName>
    </submittedName>
</protein>
<keyword evidence="3" id="KW-1185">Reference proteome</keyword>
<dbReference type="EMBL" id="CAJJDO010000110">
    <property type="protein sequence ID" value="CAD8195784.1"/>
    <property type="molecule type" value="Genomic_DNA"/>
</dbReference>
<sequence length="41" mass="4905">MFENDIQNEESLKRKINLQNKNDDKANENIQNSQDQSELIR</sequence>
<accession>A0A8S1X0W9</accession>
<comment type="caution">
    <text evidence="2">The sequence shown here is derived from an EMBL/GenBank/DDBJ whole genome shotgun (WGS) entry which is preliminary data.</text>
</comment>
<dbReference type="AlphaFoldDB" id="A0A8S1X0W9"/>
<feature type="region of interest" description="Disordered" evidence="1">
    <location>
        <begin position="1"/>
        <end position="41"/>
    </location>
</feature>
<dbReference type="Proteomes" id="UP000689195">
    <property type="component" value="Unassembled WGS sequence"/>
</dbReference>
<reference evidence="2" key="1">
    <citation type="submission" date="2021-01" db="EMBL/GenBank/DDBJ databases">
        <authorList>
            <consortium name="Genoscope - CEA"/>
            <person name="William W."/>
        </authorList>
    </citation>
    <scope>NUCLEOTIDE SEQUENCE</scope>
</reference>
<evidence type="ECO:0000313" key="2">
    <source>
        <dbReference type="EMBL" id="CAD8195784.1"/>
    </source>
</evidence>
<organism evidence="2 3">
    <name type="scientific">Paramecium pentaurelia</name>
    <dbReference type="NCBI Taxonomy" id="43138"/>
    <lineage>
        <taxon>Eukaryota</taxon>
        <taxon>Sar</taxon>
        <taxon>Alveolata</taxon>
        <taxon>Ciliophora</taxon>
        <taxon>Intramacronucleata</taxon>
        <taxon>Oligohymenophorea</taxon>
        <taxon>Peniculida</taxon>
        <taxon>Parameciidae</taxon>
        <taxon>Paramecium</taxon>
    </lineage>
</organism>
<feature type="compositionally biased region" description="Polar residues" evidence="1">
    <location>
        <begin position="28"/>
        <end position="41"/>
    </location>
</feature>
<name>A0A8S1X0W9_9CILI</name>
<evidence type="ECO:0000256" key="1">
    <source>
        <dbReference type="SAM" id="MobiDB-lite"/>
    </source>
</evidence>